<gene>
    <name evidence="1" type="ORF">GB864_12775</name>
</gene>
<evidence type="ECO:0000313" key="1">
    <source>
        <dbReference type="EMBL" id="MWB99417.1"/>
    </source>
</evidence>
<comment type="caution">
    <text evidence="1">The sequence shown here is derived from an EMBL/GenBank/DDBJ whole genome shotgun (WGS) entry which is preliminary data.</text>
</comment>
<organism evidence="1 2">
    <name type="scientific">Agromyces seonyuensis</name>
    <dbReference type="NCBI Taxonomy" id="2662446"/>
    <lineage>
        <taxon>Bacteria</taxon>
        <taxon>Bacillati</taxon>
        <taxon>Actinomycetota</taxon>
        <taxon>Actinomycetes</taxon>
        <taxon>Micrococcales</taxon>
        <taxon>Microbacteriaceae</taxon>
        <taxon>Agromyces</taxon>
    </lineage>
</organism>
<sequence length="57" mass="5442">GRSAAAHAASGHVPLDGVWPTLRLDVDTPADLDAALALGAGPATCAALGSPPGPSVE</sequence>
<reference evidence="1 2" key="1">
    <citation type="submission" date="2019-12" db="EMBL/GenBank/DDBJ databases">
        <authorList>
            <person name="Kim Y.S."/>
        </authorList>
    </citation>
    <scope>NUCLEOTIDE SEQUENCE [LARGE SCALE GENOMIC DNA]</scope>
    <source>
        <strain evidence="1 2">MMS17-SY077</strain>
    </source>
</reference>
<dbReference type="GO" id="GO:0016779">
    <property type="term" value="F:nucleotidyltransferase activity"/>
    <property type="evidence" value="ECO:0007669"/>
    <property type="project" value="UniProtKB-KW"/>
</dbReference>
<accession>A0A6I4P6U9</accession>
<name>A0A6I4P6U9_9MICO</name>
<proteinExistence type="predicted"/>
<protein>
    <submittedName>
        <fullName evidence="1">2-phospho-L-lactate guanylyltransferase</fullName>
    </submittedName>
</protein>
<keyword evidence="2" id="KW-1185">Reference proteome</keyword>
<feature type="non-terminal residue" evidence="1">
    <location>
        <position position="1"/>
    </location>
</feature>
<keyword evidence="1" id="KW-0808">Transferase</keyword>
<evidence type="ECO:0000313" key="2">
    <source>
        <dbReference type="Proteomes" id="UP000438182"/>
    </source>
</evidence>
<dbReference type="EMBL" id="WSTA01000059">
    <property type="protein sequence ID" value="MWB99417.1"/>
    <property type="molecule type" value="Genomic_DNA"/>
</dbReference>
<dbReference type="Proteomes" id="UP000438182">
    <property type="component" value="Unassembled WGS sequence"/>
</dbReference>
<dbReference type="AlphaFoldDB" id="A0A6I4P6U9"/>
<keyword evidence="1" id="KW-0548">Nucleotidyltransferase</keyword>